<protein>
    <submittedName>
        <fullName evidence="2">Uncharacterized protein</fullName>
    </submittedName>
</protein>
<keyword evidence="1" id="KW-0812">Transmembrane</keyword>
<keyword evidence="3" id="KW-1185">Reference proteome</keyword>
<proteinExistence type="predicted"/>
<dbReference type="InterPro" id="IPR048136">
    <property type="entry name" value="STM3941-like"/>
</dbReference>
<dbReference type="NCBIfam" id="NF041635">
    <property type="entry name" value="STM3941_fam"/>
    <property type="match status" value="1"/>
</dbReference>
<gene>
    <name evidence="2" type="ORF">GCM10022271_25550</name>
</gene>
<comment type="caution">
    <text evidence="2">The sequence shown here is derived from an EMBL/GenBank/DDBJ whole genome shotgun (WGS) entry which is preliminary data.</text>
</comment>
<sequence>MNNRIEIQISKKKIILLLIASIGFVICGIMFVYDPQNFVSEYLIRYRMFNNPEMIRIIGFVAIVFFGIIGFYGIKKLFDKKVGLIIDSSGITDNSNASSIGLIEWNDILDIRTEQVVSTKFLLIDIENPEKYIGKAKSRMKAKLMRSNMKMYGTPLSITSNTLKYNFRELQKLMQTEFKRNKNVG</sequence>
<dbReference type="RefSeq" id="WP_344731007.1">
    <property type="nucleotide sequence ID" value="NZ_BAABBI010000007.1"/>
</dbReference>
<name>A0ABP7HFL4_9FLAO</name>
<dbReference type="EMBL" id="BAABBI010000007">
    <property type="protein sequence ID" value="GAA3792094.1"/>
    <property type="molecule type" value="Genomic_DNA"/>
</dbReference>
<evidence type="ECO:0000313" key="3">
    <source>
        <dbReference type="Proteomes" id="UP001501456"/>
    </source>
</evidence>
<feature type="transmembrane region" description="Helical" evidence="1">
    <location>
        <begin position="14"/>
        <end position="33"/>
    </location>
</feature>
<evidence type="ECO:0000313" key="2">
    <source>
        <dbReference type="EMBL" id="GAA3792094.1"/>
    </source>
</evidence>
<keyword evidence="1" id="KW-0472">Membrane</keyword>
<evidence type="ECO:0000256" key="1">
    <source>
        <dbReference type="SAM" id="Phobius"/>
    </source>
</evidence>
<feature type="transmembrane region" description="Helical" evidence="1">
    <location>
        <begin position="53"/>
        <end position="74"/>
    </location>
</feature>
<organism evidence="2 3">
    <name type="scientific">Corallibacter vietnamensis</name>
    <dbReference type="NCBI Taxonomy" id="904130"/>
    <lineage>
        <taxon>Bacteria</taxon>
        <taxon>Pseudomonadati</taxon>
        <taxon>Bacteroidota</taxon>
        <taxon>Flavobacteriia</taxon>
        <taxon>Flavobacteriales</taxon>
        <taxon>Flavobacteriaceae</taxon>
        <taxon>Corallibacter</taxon>
    </lineage>
</organism>
<keyword evidence="1" id="KW-1133">Transmembrane helix</keyword>
<reference evidence="3" key="1">
    <citation type="journal article" date="2019" name="Int. J. Syst. Evol. Microbiol.">
        <title>The Global Catalogue of Microorganisms (GCM) 10K type strain sequencing project: providing services to taxonomists for standard genome sequencing and annotation.</title>
        <authorList>
            <consortium name="The Broad Institute Genomics Platform"/>
            <consortium name="The Broad Institute Genome Sequencing Center for Infectious Disease"/>
            <person name="Wu L."/>
            <person name="Ma J."/>
        </authorList>
    </citation>
    <scope>NUCLEOTIDE SEQUENCE [LARGE SCALE GENOMIC DNA]</scope>
    <source>
        <strain evidence="3">JCM 17525</strain>
    </source>
</reference>
<dbReference type="Proteomes" id="UP001501456">
    <property type="component" value="Unassembled WGS sequence"/>
</dbReference>
<accession>A0ABP7HFL4</accession>